<dbReference type="Ensembl" id="ENSMMUT00000083543.1">
    <property type="protein sequence ID" value="ENSMMUP00000074282.1"/>
    <property type="gene ID" value="ENSMMUG00000055272.1"/>
</dbReference>
<accession>A0A5F8A8L6</accession>
<dbReference type="OrthoDB" id="9526876at2759"/>
<evidence type="ECO:0000313" key="1">
    <source>
        <dbReference type="Ensembl" id="ENSMMUP00000074282.1"/>
    </source>
</evidence>
<dbReference type="AlphaFoldDB" id="A0A5F8A8L6"/>
<dbReference type="VEuPathDB" id="HostDB:ENSMMUG00000055272"/>
<gene>
    <name evidence="1" type="primary">LOC712069</name>
</gene>
<dbReference type="InterPro" id="IPR040005">
    <property type="entry name" value="Polr1has"/>
</dbReference>
<reference evidence="2" key="1">
    <citation type="journal article" date="2007" name="Science">
        <title>Evolutionary and biomedical insights from the rhesus macaque genome.</title>
        <authorList>
            <person name="Gibbs R.A."/>
            <person name="Rogers J."/>
            <person name="Katze M.G."/>
            <person name="Bumgarner R."/>
            <person name="Weinstock G.M."/>
            <person name="Mardis E.R."/>
            <person name="Remington K.A."/>
            <person name="Strausberg R.L."/>
            <person name="Venter J.C."/>
            <person name="Wilson R.K."/>
            <person name="Batzer M.A."/>
            <person name="Bustamante C.D."/>
            <person name="Eichler E.E."/>
            <person name="Hahn M.W."/>
            <person name="Hardison R.C."/>
            <person name="Makova K.D."/>
            <person name="Miller W."/>
            <person name="Milosavljevic A."/>
            <person name="Palermo R.E."/>
            <person name="Siepel A."/>
            <person name="Sikela J.M."/>
            <person name="Attaway T."/>
            <person name="Bell S."/>
            <person name="Bernard K.E."/>
            <person name="Buhay C.J."/>
            <person name="Chandrabose M.N."/>
            <person name="Dao M."/>
            <person name="Davis C."/>
            <person name="Delehaunty K.D."/>
            <person name="Ding Y."/>
            <person name="Dinh H.H."/>
            <person name="Dugan-Rocha S."/>
            <person name="Fulton L.A."/>
            <person name="Gabisi R.A."/>
            <person name="Garner T.T."/>
            <person name="Godfrey J."/>
            <person name="Hawes A.C."/>
            <person name="Hernandez J."/>
            <person name="Hines S."/>
            <person name="Holder M."/>
            <person name="Hume J."/>
            <person name="Jhangiani S.N."/>
            <person name="Joshi V."/>
            <person name="Khan Z.M."/>
            <person name="Kirkness E.F."/>
            <person name="Cree A."/>
            <person name="Fowler R.G."/>
            <person name="Lee S."/>
            <person name="Lewis L.R."/>
            <person name="Li Z."/>
            <person name="Liu Y.-S."/>
            <person name="Moore S.M."/>
            <person name="Muzny D."/>
            <person name="Nazareth L.V."/>
            <person name="Ngo D.N."/>
            <person name="Okwuonu G.O."/>
            <person name="Pai G."/>
            <person name="Parker D."/>
            <person name="Paul H.A."/>
            <person name="Pfannkoch C."/>
            <person name="Pohl C.S."/>
            <person name="Rogers Y.-H.C."/>
            <person name="Ruiz S.J."/>
            <person name="Sabo A."/>
            <person name="Santibanez J."/>
            <person name="Schneider B.W."/>
            <person name="Smith S.M."/>
            <person name="Sodergren E."/>
            <person name="Svatek A.F."/>
            <person name="Utterback T.R."/>
            <person name="Vattathil S."/>
            <person name="Warren W."/>
            <person name="White C.S."/>
            <person name="Chinwalla A.T."/>
            <person name="Feng Y."/>
            <person name="Halpern A.L."/>
            <person name="Hillier L.W."/>
            <person name="Huang X."/>
            <person name="Minx P."/>
            <person name="Nelson J.O."/>
            <person name="Pepin K.H."/>
            <person name="Qin X."/>
            <person name="Sutton G.G."/>
            <person name="Venter E."/>
            <person name="Walenz B.P."/>
            <person name="Wallis J.W."/>
            <person name="Worley K.C."/>
            <person name="Yang S.-P."/>
            <person name="Jones S.M."/>
            <person name="Marra M.A."/>
            <person name="Rocchi M."/>
            <person name="Schein J.E."/>
            <person name="Baertsch R."/>
            <person name="Clarke L."/>
            <person name="Csuros M."/>
            <person name="Glasscock J."/>
            <person name="Harris R.A."/>
            <person name="Havlak P."/>
            <person name="Jackson A.R."/>
            <person name="Jiang H."/>
            <person name="Liu Y."/>
            <person name="Messina D.N."/>
            <person name="Shen Y."/>
            <person name="Song H.X.-Z."/>
            <person name="Wylie T."/>
            <person name="Zhang L."/>
            <person name="Birney E."/>
            <person name="Han K."/>
            <person name="Konkel M.K."/>
            <person name="Lee J."/>
            <person name="Smit A.F.A."/>
            <person name="Ullmer B."/>
            <person name="Wang H."/>
            <person name="Xing J."/>
            <person name="Burhans R."/>
            <person name="Cheng Z."/>
            <person name="Karro J.E."/>
            <person name="Ma J."/>
            <person name="Raney B."/>
            <person name="She X."/>
            <person name="Cox M.J."/>
            <person name="Demuth J.P."/>
            <person name="Dumas L.J."/>
            <person name="Han S.-G."/>
            <person name="Hopkins J."/>
            <person name="Karimpour-Fard A."/>
            <person name="Kim Y.H."/>
            <person name="Pollack J.R."/>
            <person name="Vinar T."/>
            <person name="Addo-Quaye C."/>
            <person name="Degenhardt J."/>
            <person name="Denby A."/>
            <person name="Hubisz M.J."/>
            <person name="Indap A."/>
            <person name="Kosiol C."/>
            <person name="Lahn B.T."/>
            <person name="Lawson H.A."/>
            <person name="Marklein A."/>
            <person name="Nielsen R."/>
            <person name="Vallender E.J."/>
            <person name="Clark A.G."/>
            <person name="Ferguson B."/>
            <person name="Hernandez R.D."/>
            <person name="Hirani K."/>
            <person name="Kehrer-Sawatzki H."/>
            <person name="Kolb J."/>
            <person name="Patil S."/>
            <person name="Pu L.-L."/>
            <person name="Ren Y."/>
            <person name="Smith D.G."/>
            <person name="Wheeler D.A."/>
            <person name="Schenck I."/>
            <person name="Ball E.V."/>
            <person name="Chen R."/>
            <person name="Cooper D.N."/>
            <person name="Giardine B."/>
            <person name="Hsu F."/>
            <person name="Kent W.J."/>
            <person name="Lesk A."/>
            <person name="Nelson D.L."/>
            <person name="O'brien W.E."/>
            <person name="Pruefer K."/>
            <person name="Stenson P.D."/>
            <person name="Wallace J.C."/>
            <person name="Ke H."/>
            <person name="Liu X.-M."/>
            <person name="Wang P."/>
            <person name="Xiang A.P."/>
            <person name="Yang F."/>
            <person name="Barber G.P."/>
            <person name="Haussler D."/>
            <person name="Karolchik D."/>
            <person name="Kern A.D."/>
            <person name="Kuhn R.M."/>
            <person name="Smith K.E."/>
            <person name="Zwieg A.S."/>
        </authorList>
    </citation>
    <scope>NUCLEOTIDE SEQUENCE [LARGE SCALE GENOMIC DNA]</scope>
    <source>
        <strain evidence="2">17573</strain>
    </source>
</reference>
<sequence>MLYVLIEAERARIKKLQEEKTRNLESSRKLEPRIVSEHRGGLRTEQTDIDVLGQHLTKEHVSSHSQSPIRDSQWFTLSPQEKLAWGTSSKDPRIAAGQQSPLEKKILNLGGVHTTAARQLITQKYQEECEILCREQAVSLDYWLAKAESYYNKIILEMMKEETGNEIKKKMEKKTTRNIEGLKQCHLIPEREVKHIERHIYQTGQAGEFKNKSFRQVLLPPSETKLPNIVPEGHGIQNAQRRKQVNDREQMQIKDHQERMIRGRELTEQRLKERILRRSQSQLPTYEKRERVKKEIKEFERVIAYPLFQPCSRSRIKVNILMEKSQNGEKVNTIVKPYQRKFLAMPPFLRSQIGKIKD</sequence>
<dbReference type="RefSeq" id="XP_001105216.3">
    <property type="nucleotide sequence ID" value="XM_001105216.3"/>
</dbReference>
<proteinExistence type="predicted"/>
<evidence type="ECO:0000313" key="2">
    <source>
        <dbReference type="Proteomes" id="UP000006718"/>
    </source>
</evidence>
<dbReference type="PANTHER" id="PTHR41403">
    <property type="entry name" value="RCG43477-RELATED"/>
    <property type="match status" value="1"/>
</dbReference>
<dbReference type="Bgee" id="ENSMMUG00000055272">
    <property type="expression patterns" value="Expressed in spermatid and 21 other cell types or tissues"/>
</dbReference>
<dbReference type="Proteomes" id="UP000006718">
    <property type="component" value="Chromosome 4"/>
</dbReference>
<dbReference type="InParanoid" id="A0A5F8A8L6"/>
<dbReference type="GeneID" id="712069"/>
<dbReference type="PANTHER" id="PTHR41403:SF3">
    <property type="entry name" value="ZNRD1 ANTISENSE RNA 1-RELATED"/>
    <property type="match status" value="1"/>
</dbReference>
<name>A0A5F8A8L6_MACMU</name>
<organism evidence="1 2">
    <name type="scientific">Macaca mulatta</name>
    <name type="common">Rhesus macaque</name>
    <dbReference type="NCBI Taxonomy" id="9544"/>
    <lineage>
        <taxon>Eukaryota</taxon>
        <taxon>Metazoa</taxon>
        <taxon>Chordata</taxon>
        <taxon>Craniata</taxon>
        <taxon>Vertebrata</taxon>
        <taxon>Euteleostomi</taxon>
        <taxon>Mammalia</taxon>
        <taxon>Eutheria</taxon>
        <taxon>Euarchontoglires</taxon>
        <taxon>Primates</taxon>
        <taxon>Haplorrhini</taxon>
        <taxon>Catarrhini</taxon>
        <taxon>Cercopithecidae</taxon>
        <taxon>Cercopithecinae</taxon>
        <taxon>Macaca</taxon>
    </lineage>
</organism>
<reference evidence="1" key="2">
    <citation type="submission" date="2019-01" db="EMBL/GenBank/DDBJ databases">
        <authorList>
            <person name="Graves T."/>
            <person name="Eichler E.E."/>
            <person name="Wilson R.K."/>
        </authorList>
    </citation>
    <scope>NUCLEOTIDE SEQUENCE [LARGE SCALE GENOMIC DNA]</scope>
    <source>
        <strain evidence="1">17573</strain>
    </source>
</reference>
<reference evidence="1" key="3">
    <citation type="submission" date="2025-08" db="UniProtKB">
        <authorList>
            <consortium name="Ensembl"/>
        </authorList>
    </citation>
    <scope>IDENTIFICATION</scope>
    <source>
        <strain evidence="1">17573</strain>
    </source>
</reference>
<dbReference type="OMA" id="GIQNAQR"/>
<protein>
    <submittedName>
        <fullName evidence="1">Uncharacterized protein</fullName>
    </submittedName>
</protein>
<dbReference type="GeneTree" id="ENSGT00390000016534"/>
<dbReference type="Pfam" id="PF17658">
    <property type="entry name" value="DUF5520"/>
    <property type="match status" value="1"/>
</dbReference>
<dbReference type="InterPro" id="IPR040721">
    <property type="entry name" value="DUF5520"/>
</dbReference>
<reference evidence="1" key="4">
    <citation type="submission" date="2025-09" db="UniProtKB">
        <authorList>
            <consortium name="Ensembl"/>
        </authorList>
    </citation>
    <scope>IDENTIFICATION</scope>
    <source>
        <strain evidence="1">17573</strain>
    </source>
</reference>
<dbReference type="KEGG" id="mcc:712069"/>
<keyword evidence="2" id="KW-1185">Reference proteome</keyword>